<sequence length="391" mass="40909">MAELLNPRPPAPDDAPRRPRLGVLGAGQLARMDQQAAIALDVDLRLLADGPSDAAVLAGAEALVGDHGDLEVLRAFASGVDVVTFEFEGVDNALLRTLQDEGHRLVPAPAAKLYAQDKLHQRRGLGRAGFPVPPFEHARTAVDVAEFAATHGWPVVLKAPRGGYDGRGVGVVRDAREAAAFLAPLPDGALVEPALSIQRELAVQVARTSDGATAAYPVVETVQHEAMLRELVAPAEIDDALAAEASDLAVRIVEHIGGTGLIAVELFLTPDGLQINELAMRPHNSGHYSIEGAVTSQFEQHVRAALDWPLGSTALVAPAAVTVNVVGPEDGSDPRERLPAALAVPGAHVHLYGKGARPGRKLGHVTALGPDVTTARATAWRAAEILEGTAT</sequence>
<organism evidence="6">
    <name type="scientific">freshwater metagenome</name>
    <dbReference type="NCBI Taxonomy" id="449393"/>
    <lineage>
        <taxon>unclassified sequences</taxon>
        <taxon>metagenomes</taxon>
        <taxon>ecological metagenomes</taxon>
    </lineage>
</organism>
<evidence type="ECO:0000313" key="6">
    <source>
        <dbReference type="EMBL" id="CAB4893776.1"/>
    </source>
</evidence>
<dbReference type="NCBIfam" id="TIGR01161">
    <property type="entry name" value="purK"/>
    <property type="match status" value="1"/>
</dbReference>
<dbReference type="HAMAP" id="MF_01928">
    <property type="entry name" value="PurK"/>
    <property type="match status" value="1"/>
</dbReference>
<dbReference type="PANTHER" id="PTHR11609:SF5">
    <property type="entry name" value="PHOSPHORIBOSYLAMINOIMIDAZOLE CARBOXYLASE"/>
    <property type="match status" value="1"/>
</dbReference>
<dbReference type="SUPFAM" id="SSF56059">
    <property type="entry name" value="Glutathione synthetase ATP-binding domain-like"/>
    <property type="match status" value="1"/>
</dbReference>
<dbReference type="InterPro" id="IPR005875">
    <property type="entry name" value="PurK"/>
</dbReference>
<dbReference type="Gene3D" id="3.40.50.20">
    <property type="match status" value="1"/>
</dbReference>
<dbReference type="SUPFAM" id="SSF51246">
    <property type="entry name" value="Rudiment single hybrid motif"/>
    <property type="match status" value="1"/>
</dbReference>
<dbReference type="PROSITE" id="PS50975">
    <property type="entry name" value="ATP_GRASP"/>
    <property type="match status" value="1"/>
</dbReference>
<dbReference type="InterPro" id="IPR003135">
    <property type="entry name" value="ATP-grasp_carboxylate-amine"/>
</dbReference>
<keyword evidence="2" id="KW-0658">Purine biosynthesis</keyword>
<feature type="domain" description="ATP-grasp" evidence="5">
    <location>
        <begin position="122"/>
        <end position="306"/>
    </location>
</feature>
<dbReference type="Pfam" id="PF02222">
    <property type="entry name" value="ATP-grasp"/>
    <property type="match status" value="1"/>
</dbReference>
<evidence type="ECO:0000256" key="4">
    <source>
        <dbReference type="ARBA" id="ARBA00025704"/>
    </source>
</evidence>
<dbReference type="InterPro" id="IPR054350">
    <property type="entry name" value="PurT/PurK_preATP-grasp"/>
</dbReference>
<dbReference type="Pfam" id="PF17769">
    <property type="entry name" value="PurK_C"/>
    <property type="match status" value="1"/>
</dbReference>
<dbReference type="InterPro" id="IPR011761">
    <property type="entry name" value="ATP-grasp"/>
</dbReference>
<dbReference type="GO" id="GO:0046872">
    <property type="term" value="F:metal ion binding"/>
    <property type="evidence" value="ECO:0007669"/>
    <property type="project" value="InterPro"/>
</dbReference>
<dbReference type="Gene3D" id="3.30.470.20">
    <property type="entry name" value="ATP-grasp fold, B domain"/>
    <property type="match status" value="1"/>
</dbReference>
<dbReference type="AlphaFoldDB" id="A0A6J7FEF0"/>
<comment type="pathway">
    <text evidence="4">Purine metabolism.</text>
</comment>
<evidence type="ECO:0000256" key="2">
    <source>
        <dbReference type="ARBA" id="ARBA00022755"/>
    </source>
</evidence>
<dbReference type="NCBIfam" id="NF004680">
    <property type="entry name" value="PRK06019.1-6"/>
    <property type="match status" value="1"/>
</dbReference>
<protein>
    <submittedName>
        <fullName evidence="6">Unannotated protein</fullName>
    </submittedName>
</protein>
<dbReference type="InterPro" id="IPR013815">
    <property type="entry name" value="ATP_grasp_subdomain_1"/>
</dbReference>
<accession>A0A6J7FEF0</accession>
<gene>
    <name evidence="6" type="ORF">UFOPK3564_00172</name>
</gene>
<dbReference type="SUPFAM" id="SSF52440">
    <property type="entry name" value="PreATP-grasp domain"/>
    <property type="match status" value="1"/>
</dbReference>
<evidence type="ECO:0000256" key="3">
    <source>
        <dbReference type="ARBA" id="ARBA00022840"/>
    </source>
</evidence>
<dbReference type="Pfam" id="PF22660">
    <property type="entry name" value="RS_preATP-grasp-like"/>
    <property type="match status" value="1"/>
</dbReference>
<keyword evidence="3" id="KW-0067">ATP-binding</keyword>
<dbReference type="GO" id="GO:0005829">
    <property type="term" value="C:cytosol"/>
    <property type="evidence" value="ECO:0007669"/>
    <property type="project" value="TreeGrafter"/>
</dbReference>
<reference evidence="6" key="1">
    <citation type="submission" date="2020-05" db="EMBL/GenBank/DDBJ databases">
        <authorList>
            <person name="Chiriac C."/>
            <person name="Salcher M."/>
            <person name="Ghai R."/>
            <person name="Kavagutti S V."/>
        </authorList>
    </citation>
    <scope>NUCLEOTIDE SEQUENCE</scope>
</reference>
<dbReference type="InterPro" id="IPR040686">
    <property type="entry name" value="PurK_C"/>
</dbReference>
<dbReference type="PANTHER" id="PTHR11609">
    <property type="entry name" value="PURINE BIOSYNTHESIS PROTEIN 6/7, PUR6/7"/>
    <property type="match status" value="1"/>
</dbReference>
<proteinExistence type="inferred from homology"/>
<dbReference type="GO" id="GO:0005524">
    <property type="term" value="F:ATP binding"/>
    <property type="evidence" value="ECO:0007669"/>
    <property type="project" value="UniProtKB-KW"/>
</dbReference>
<dbReference type="InterPro" id="IPR016185">
    <property type="entry name" value="PreATP-grasp_dom_sf"/>
</dbReference>
<dbReference type="NCBIfam" id="NF004679">
    <property type="entry name" value="PRK06019.1-5"/>
    <property type="match status" value="1"/>
</dbReference>
<dbReference type="GO" id="GO:0006189">
    <property type="term" value="P:'de novo' IMP biosynthetic process"/>
    <property type="evidence" value="ECO:0007669"/>
    <property type="project" value="InterPro"/>
</dbReference>
<evidence type="ECO:0000256" key="1">
    <source>
        <dbReference type="ARBA" id="ARBA00022741"/>
    </source>
</evidence>
<dbReference type="EMBL" id="CAFBMK010000005">
    <property type="protein sequence ID" value="CAB4893776.1"/>
    <property type="molecule type" value="Genomic_DNA"/>
</dbReference>
<evidence type="ECO:0000259" key="5">
    <source>
        <dbReference type="PROSITE" id="PS50975"/>
    </source>
</evidence>
<keyword evidence="1" id="KW-0547">Nucleotide-binding</keyword>
<dbReference type="Gene3D" id="3.30.1490.20">
    <property type="entry name" value="ATP-grasp fold, A domain"/>
    <property type="match status" value="1"/>
</dbReference>
<name>A0A6J7FEF0_9ZZZZ</name>
<dbReference type="InterPro" id="IPR011054">
    <property type="entry name" value="Rudment_hybrid_motif"/>
</dbReference>
<dbReference type="GO" id="GO:0004638">
    <property type="term" value="F:phosphoribosylaminoimidazole carboxylase activity"/>
    <property type="evidence" value="ECO:0007669"/>
    <property type="project" value="InterPro"/>
</dbReference>